<dbReference type="Gene3D" id="3.40.190.10">
    <property type="entry name" value="Periplasmic binding protein-like II"/>
    <property type="match status" value="1"/>
</dbReference>
<comment type="caution">
    <text evidence="14">The sequence shown here is derived from an EMBL/GenBank/DDBJ whole genome shotgun (WGS) entry which is preliminary data.</text>
</comment>
<keyword evidence="3" id="KW-0813">Transport</keyword>
<dbReference type="EMBL" id="VSRR010023349">
    <property type="protein sequence ID" value="MPC65412.1"/>
    <property type="molecule type" value="Genomic_DNA"/>
</dbReference>
<keyword evidence="9" id="KW-0325">Glycoprotein</keyword>
<evidence type="ECO:0000256" key="1">
    <source>
        <dbReference type="ARBA" id="ARBA00004141"/>
    </source>
</evidence>
<feature type="domain" description="Ionotropic glutamate receptor L-glutamate and glycine-binding" evidence="13">
    <location>
        <begin position="37"/>
        <end position="103"/>
    </location>
</feature>
<dbReference type="Pfam" id="PF10613">
    <property type="entry name" value="Lig_chan-Glu_bd"/>
    <property type="match status" value="1"/>
</dbReference>
<feature type="domain" description="Ionotropic glutamate receptor C-terminal" evidence="12">
    <location>
        <begin position="174"/>
        <end position="224"/>
    </location>
</feature>
<evidence type="ECO:0000256" key="11">
    <source>
        <dbReference type="ARBA" id="ARBA00023303"/>
    </source>
</evidence>
<dbReference type="AlphaFoldDB" id="A0A5B7H2V7"/>
<dbReference type="PANTHER" id="PTHR18966">
    <property type="entry name" value="IONOTROPIC GLUTAMATE RECEPTOR"/>
    <property type="match status" value="1"/>
</dbReference>
<dbReference type="Gene3D" id="1.10.287.70">
    <property type="match status" value="1"/>
</dbReference>
<dbReference type="InterPro" id="IPR019594">
    <property type="entry name" value="Glu/Gly-bd"/>
</dbReference>
<dbReference type="Pfam" id="PF00060">
    <property type="entry name" value="Lig_chan"/>
    <property type="match status" value="1"/>
</dbReference>
<keyword evidence="8 14" id="KW-0675">Receptor</keyword>
<evidence type="ECO:0000259" key="12">
    <source>
        <dbReference type="Pfam" id="PF00060"/>
    </source>
</evidence>
<proteinExistence type="inferred from homology"/>
<dbReference type="Proteomes" id="UP000324222">
    <property type="component" value="Unassembled WGS sequence"/>
</dbReference>
<protein>
    <submittedName>
        <fullName evidence="14">Glutamate receptor 4</fullName>
    </submittedName>
</protein>
<keyword evidence="6" id="KW-0406">Ion transport</keyword>
<dbReference type="InterPro" id="IPR001320">
    <property type="entry name" value="Iontro_rcpt_C"/>
</dbReference>
<evidence type="ECO:0000313" key="15">
    <source>
        <dbReference type="Proteomes" id="UP000324222"/>
    </source>
</evidence>
<gene>
    <name evidence="14" type="primary">GRIA4</name>
    <name evidence="14" type="ORF">E2C01_059546</name>
</gene>
<keyword evidence="10" id="KW-1071">Ligand-gated ion channel</keyword>
<dbReference type="GO" id="GO:0015276">
    <property type="term" value="F:ligand-gated monoatomic ion channel activity"/>
    <property type="evidence" value="ECO:0007669"/>
    <property type="project" value="InterPro"/>
</dbReference>
<evidence type="ECO:0000256" key="7">
    <source>
        <dbReference type="ARBA" id="ARBA00023136"/>
    </source>
</evidence>
<organism evidence="14 15">
    <name type="scientific">Portunus trituberculatus</name>
    <name type="common">Swimming crab</name>
    <name type="synonym">Neptunus trituberculatus</name>
    <dbReference type="NCBI Taxonomy" id="210409"/>
    <lineage>
        <taxon>Eukaryota</taxon>
        <taxon>Metazoa</taxon>
        <taxon>Ecdysozoa</taxon>
        <taxon>Arthropoda</taxon>
        <taxon>Crustacea</taxon>
        <taxon>Multicrustacea</taxon>
        <taxon>Malacostraca</taxon>
        <taxon>Eumalacostraca</taxon>
        <taxon>Eucarida</taxon>
        <taxon>Decapoda</taxon>
        <taxon>Pleocyemata</taxon>
        <taxon>Brachyura</taxon>
        <taxon>Eubrachyura</taxon>
        <taxon>Portunoidea</taxon>
        <taxon>Portunidae</taxon>
        <taxon>Portuninae</taxon>
        <taxon>Portunus</taxon>
    </lineage>
</organism>
<evidence type="ECO:0000256" key="6">
    <source>
        <dbReference type="ARBA" id="ARBA00023065"/>
    </source>
</evidence>
<evidence type="ECO:0000256" key="10">
    <source>
        <dbReference type="ARBA" id="ARBA00023286"/>
    </source>
</evidence>
<evidence type="ECO:0000313" key="14">
    <source>
        <dbReference type="EMBL" id="MPC65412.1"/>
    </source>
</evidence>
<dbReference type="InterPro" id="IPR015683">
    <property type="entry name" value="Ionotropic_Glu_rcpt"/>
</dbReference>
<evidence type="ECO:0000256" key="3">
    <source>
        <dbReference type="ARBA" id="ARBA00022448"/>
    </source>
</evidence>
<reference evidence="14 15" key="1">
    <citation type="submission" date="2019-05" db="EMBL/GenBank/DDBJ databases">
        <title>Another draft genome of Portunus trituberculatus and its Hox gene families provides insights of decapod evolution.</title>
        <authorList>
            <person name="Jeong J.-H."/>
            <person name="Song I."/>
            <person name="Kim S."/>
            <person name="Choi T."/>
            <person name="Kim D."/>
            <person name="Ryu S."/>
            <person name="Kim W."/>
        </authorList>
    </citation>
    <scope>NUCLEOTIDE SEQUENCE [LARGE SCALE GENOMIC DNA]</scope>
    <source>
        <tissue evidence="14">Muscle</tissue>
    </source>
</reference>
<evidence type="ECO:0000256" key="5">
    <source>
        <dbReference type="ARBA" id="ARBA00022989"/>
    </source>
</evidence>
<dbReference type="OrthoDB" id="6348242at2759"/>
<keyword evidence="15" id="KW-1185">Reference proteome</keyword>
<dbReference type="SUPFAM" id="SSF53850">
    <property type="entry name" value="Periplasmic binding protein-like II"/>
    <property type="match status" value="1"/>
</dbReference>
<comment type="subcellular location">
    <subcellularLocation>
        <location evidence="1">Membrane</location>
        <topology evidence="1">Multi-pass membrane protein</topology>
    </subcellularLocation>
</comment>
<accession>A0A5B7H2V7</accession>
<evidence type="ECO:0000256" key="9">
    <source>
        <dbReference type="ARBA" id="ARBA00023180"/>
    </source>
</evidence>
<evidence type="ECO:0000256" key="2">
    <source>
        <dbReference type="ARBA" id="ARBA00008685"/>
    </source>
</evidence>
<keyword evidence="5" id="KW-1133">Transmembrane helix</keyword>
<evidence type="ECO:0000256" key="8">
    <source>
        <dbReference type="ARBA" id="ARBA00023170"/>
    </source>
</evidence>
<comment type="similarity">
    <text evidence="2">Belongs to the glutamate-gated ion channel (TC 1.A.10.1) family.</text>
</comment>
<sequence>MERSAFPRPSLPSGCHGRVWCSIRTAPSASRVPWDIYELITAPEPVWGGPDKDGNWNGMLGVLQRGDAEFAIGPFTITPQRETICDMSVPISGANKDIMMERPRLRTDMAGFLKAFTLEVRVEAPGMRLLAHSSSSSGVTGAEVAVSSTGVAPDGDEHVGHQLRHHSAGSLWLPPHDTGRVLVTTWLLASLVFMSSYSGILTAMLTLPRIIIPIDSLTDLVAQDEISWRLEGGSSLHQYFRVTLHKTAAERRAEKFRY</sequence>
<evidence type="ECO:0000259" key="13">
    <source>
        <dbReference type="Pfam" id="PF10613"/>
    </source>
</evidence>
<dbReference type="GO" id="GO:0016020">
    <property type="term" value="C:membrane"/>
    <property type="evidence" value="ECO:0007669"/>
    <property type="project" value="UniProtKB-SubCell"/>
</dbReference>
<name>A0A5B7H2V7_PORTR</name>
<evidence type="ECO:0000256" key="4">
    <source>
        <dbReference type="ARBA" id="ARBA00022692"/>
    </source>
</evidence>
<keyword evidence="7" id="KW-0472">Membrane</keyword>
<keyword evidence="4" id="KW-0812">Transmembrane</keyword>
<keyword evidence="11" id="KW-0407">Ion channel</keyword>